<dbReference type="AlphaFoldDB" id="A0A9N9CVG2"/>
<accession>A0A9N9CVG2</accession>
<sequence length="141" mass="15218">MKGRRVAPVAPTLSATLAKYLNPRVGPKMAAGLSFEEAWQDVVKDIVVASLSSKPLNIFAAAINRLAELDDTGRLQIIDRCLTVCPVPESPPPGKAAQIQDLLMGMLTPESVPESEGATSFEIDAEFMNITKSVFEHSHKD</sequence>
<name>A0A9N9CVG2_9GLOM</name>
<comment type="caution">
    <text evidence="1">The sequence shown here is derived from an EMBL/GenBank/DDBJ whole genome shotgun (WGS) entry which is preliminary data.</text>
</comment>
<evidence type="ECO:0000313" key="1">
    <source>
        <dbReference type="EMBL" id="CAG8613458.1"/>
    </source>
</evidence>
<dbReference type="OrthoDB" id="10279481at2759"/>
<keyword evidence="2" id="KW-1185">Reference proteome</keyword>
<evidence type="ECO:0000313" key="2">
    <source>
        <dbReference type="Proteomes" id="UP000789739"/>
    </source>
</evidence>
<gene>
    <name evidence="1" type="ORF">PBRASI_LOCUS8300</name>
</gene>
<proteinExistence type="predicted"/>
<dbReference type="EMBL" id="CAJVPI010001453">
    <property type="protein sequence ID" value="CAG8613458.1"/>
    <property type="molecule type" value="Genomic_DNA"/>
</dbReference>
<reference evidence="1" key="1">
    <citation type="submission" date="2021-06" db="EMBL/GenBank/DDBJ databases">
        <authorList>
            <person name="Kallberg Y."/>
            <person name="Tangrot J."/>
            <person name="Rosling A."/>
        </authorList>
    </citation>
    <scope>NUCLEOTIDE SEQUENCE</scope>
    <source>
        <strain evidence="1">BR232B</strain>
    </source>
</reference>
<organism evidence="1 2">
    <name type="scientific">Paraglomus brasilianum</name>
    <dbReference type="NCBI Taxonomy" id="144538"/>
    <lineage>
        <taxon>Eukaryota</taxon>
        <taxon>Fungi</taxon>
        <taxon>Fungi incertae sedis</taxon>
        <taxon>Mucoromycota</taxon>
        <taxon>Glomeromycotina</taxon>
        <taxon>Glomeromycetes</taxon>
        <taxon>Paraglomerales</taxon>
        <taxon>Paraglomeraceae</taxon>
        <taxon>Paraglomus</taxon>
    </lineage>
</organism>
<dbReference type="Proteomes" id="UP000789739">
    <property type="component" value="Unassembled WGS sequence"/>
</dbReference>
<protein>
    <submittedName>
        <fullName evidence="1">9645_t:CDS:1</fullName>
    </submittedName>
</protein>